<evidence type="ECO:0000313" key="2">
    <source>
        <dbReference type="EMBL" id="KAL1503589.1"/>
    </source>
</evidence>
<feature type="compositionally biased region" description="Basic and acidic residues" evidence="1">
    <location>
        <begin position="17"/>
        <end position="27"/>
    </location>
</feature>
<feature type="compositionally biased region" description="Basic and acidic residues" evidence="1">
    <location>
        <begin position="37"/>
        <end position="60"/>
    </location>
</feature>
<dbReference type="Proteomes" id="UP001515480">
    <property type="component" value="Unassembled WGS sequence"/>
</dbReference>
<sequence>MPRVSLSPAARTRRRASIREPQHEGERSPPQYQPKHAGQEQRLRPEERRDDHARDREHRHPSARGRLGLPPQRGAAQPGEAEGAEQRVEVPLEPAGVHLCGGAVPIPILRRVALVEPAGAPAAAAAGGGWRACARHSREGGGRGTLR</sequence>
<accession>A0AB34IQ92</accession>
<name>A0AB34IQ92_PRYPA</name>
<protein>
    <submittedName>
        <fullName evidence="2">Uncharacterized protein</fullName>
    </submittedName>
</protein>
<evidence type="ECO:0000256" key="1">
    <source>
        <dbReference type="SAM" id="MobiDB-lite"/>
    </source>
</evidence>
<keyword evidence="3" id="KW-1185">Reference proteome</keyword>
<feature type="region of interest" description="Disordered" evidence="1">
    <location>
        <begin position="1"/>
        <end position="86"/>
    </location>
</feature>
<dbReference type="AlphaFoldDB" id="A0AB34IQ92"/>
<proteinExistence type="predicted"/>
<evidence type="ECO:0000313" key="3">
    <source>
        <dbReference type="Proteomes" id="UP001515480"/>
    </source>
</evidence>
<feature type="compositionally biased region" description="Low complexity" evidence="1">
    <location>
        <begin position="72"/>
        <end position="81"/>
    </location>
</feature>
<reference evidence="2 3" key="1">
    <citation type="journal article" date="2024" name="Science">
        <title>Giant polyketide synthase enzymes in the biosynthesis of giant marine polyether toxins.</title>
        <authorList>
            <person name="Fallon T.R."/>
            <person name="Shende V.V."/>
            <person name="Wierzbicki I.H."/>
            <person name="Pendleton A.L."/>
            <person name="Watervoot N.F."/>
            <person name="Auber R.P."/>
            <person name="Gonzalez D.J."/>
            <person name="Wisecaver J.H."/>
            <person name="Moore B.S."/>
        </authorList>
    </citation>
    <scope>NUCLEOTIDE SEQUENCE [LARGE SCALE GENOMIC DNA]</scope>
    <source>
        <strain evidence="2 3">12B1</strain>
    </source>
</reference>
<comment type="caution">
    <text evidence="2">The sequence shown here is derived from an EMBL/GenBank/DDBJ whole genome shotgun (WGS) entry which is preliminary data.</text>
</comment>
<dbReference type="EMBL" id="JBGBPQ010000021">
    <property type="protein sequence ID" value="KAL1503589.1"/>
    <property type="molecule type" value="Genomic_DNA"/>
</dbReference>
<gene>
    <name evidence="2" type="ORF">AB1Y20_012067</name>
</gene>
<organism evidence="2 3">
    <name type="scientific">Prymnesium parvum</name>
    <name type="common">Toxic golden alga</name>
    <dbReference type="NCBI Taxonomy" id="97485"/>
    <lineage>
        <taxon>Eukaryota</taxon>
        <taxon>Haptista</taxon>
        <taxon>Haptophyta</taxon>
        <taxon>Prymnesiophyceae</taxon>
        <taxon>Prymnesiales</taxon>
        <taxon>Prymnesiaceae</taxon>
        <taxon>Prymnesium</taxon>
    </lineage>
</organism>